<dbReference type="CDD" id="cd07989">
    <property type="entry name" value="LPLAT_AGPAT-like"/>
    <property type="match status" value="1"/>
</dbReference>
<dbReference type="SMART" id="SM00563">
    <property type="entry name" value="PlsC"/>
    <property type="match status" value="1"/>
</dbReference>
<keyword evidence="4" id="KW-1208">Phospholipid metabolism</keyword>
<dbReference type="STRING" id="643648.Slip_1485"/>
<dbReference type="KEGG" id="slp:Slip_1485"/>
<dbReference type="eggNOG" id="COG0204">
    <property type="taxonomic scope" value="Bacteria"/>
</dbReference>
<dbReference type="GO" id="GO:0003841">
    <property type="term" value="F:1-acylglycerol-3-phosphate O-acyltransferase activity"/>
    <property type="evidence" value="ECO:0007669"/>
    <property type="project" value="UniProtKB-UniRule"/>
</dbReference>
<dbReference type="GO" id="GO:0006654">
    <property type="term" value="P:phosphatidic acid biosynthetic process"/>
    <property type="evidence" value="ECO:0007669"/>
    <property type="project" value="TreeGrafter"/>
</dbReference>
<dbReference type="InterPro" id="IPR004552">
    <property type="entry name" value="AGP_acyltrans"/>
</dbReference>
<gene>
    <name evidence="6" type="ordered locus">Slip_1485</name>
</gene>
<dbReference type="OrthoDB" id="9803035at2"/>
<dbReference type="PANTHER" id="PTHR10434:SF11">
    <property type="entry name" value="1-ACYL-SN-GLYCEROL-3-PHOSPHATE ACYLTRANSFERASE"/>
    <property type="match status" value="1"/>
</dbReference>
<dbReference type="Proteomes" id="UP000000378">
    <property type="component" value="Chromosome"/>
</dbReference>
<protein>
    <recommendedName>
        <fullName evidence="4">1-acyl-sn-glycerol-3-phosphate acyltransferase</fullName>
        <ecNumber evidence="4">2.3.1.51</ecNumber>
    </recommendedName>
</protein>
<accession>D7CNG3</accession>
<dbReference type="EMBL" id="CP002048">
    <property type="protein sequence ID" value="ADI02248.1"/>
    <property type="molecule type" value="Genomic_DNA"/>
</dbReference>
<dbReference type="RefSeq" id="WP_013175650.1">
    <property type="nucleotide sequence ID" value="NC_014220.1"/>
</dbReference>
<comment type="similarity">
    <text evidence="1 4">Belongs to the 1-acyl-sn-glycerol-3-phosphate acyltransferase family.</text>
</comment>
<dbReference type="AlphaFoldDB" id="D7CNG3"/>
<evidence type="ECO:0000313" key="6">
    <source>
        <dbReference type="EMBL" id="ADI02248.1"/>
    </source>
</evidence>
<evidence type="ECO:0000259" key="5">
    <source>
        <dbReference type="SMART" id="SM00563"/>
    </source>
</evidence>
<dbReference type="SUPFAM" id="SSF69593">
    <property type="entry name" value="Glycerol-3-phosphate (1)-acyltransferase"/>
    <property type="match status" value="1"/>
</dbReference>
<evidence type="ECO:0000256" key="1">
    <source>
        <dbReference type="ARBA" id="ARBA00008655"/>
    </source>
</evidence>
<name>D7CNG3_SYNLT</name>
<feature type="domain" description="Phospholipid/glycerol acyltransferase" evidence="5">
    <location>
        <begin position="33"/>
        <end position="145"/>
    </location>
</feature>
<dbReference type="PANTHER" id="PTHR10434">
    <property type="entry name" value="1-ACYL-SN-GLYCEROL-3-PHOSPHATE ACYLTRANSFERASE"/>
    <property type="match status" value="1"/>
</dbReference>
<evidence type="ECO:0000313" key="7">
    <source>
        <dbReference type="Proteomes" id="UP000000378"/>
    </source>
</evidence>
<keyword evidence="4" id="KW-0444">Lipid biosynthesis</keyword>
<evidence type="ECO:0000256" key="2">
    <source>
        <dbReference type="ARBA" id="ARBA00022679"/>
    </source>
</evidence>
<dbReference type="Pfam" id="PF01553">
    <property type="entry name" value="Acyltransferase"/>
    <property type="match status" value="1"/>
</dbReference>
<reference evidence="6 7" key="2">
    <citation type="journal article" date="2010" name="Stand. Genomic Sci.">
        <title>Complete genome sequence of Syntrophothermus lipocalidus type strain (TGB-C1).</title>
        <authorList>
            <person name="Djao O.D."/>
            <person name="Zhang X."/>
            <person name="Lucas S."/>
            <person name="Lapidus A."/>
            <person name="Del Rio T.G."/>
            <person name="Nolan M."/>
            <person name="Tice H."/>
            <person name="Cheng J.F."/>
            <person name="Han C."/>
            <person name="Tapia R."/>
            <person name="Goodwin L."/>
            <person name="Pitluck S."/>
            <person name="Liolios K."/>
            <person name="Ivanova N."/>
            <person name="Mavromatis K."/>
            <person name="Mikhailova N."/>
            <person name="Ovchinnikova G."/>
            <person name="Pati A."/>
            <person name="Brambilla E."/>
            <person name="Chen A."/>
            <person name="Palaniappan K."/>
            <person name="Land M."/>
            <person name="Hauser L."/>
            <person name="Chang Y.J."/>
            <person name="Jeffries C.D."/>
            <person name="Rohde M."/>
            <person name="Sikorski J."/>
            <person name="Spring S."/>
            <person name="Goker M."/>
            <person name="Detter J.C."/>
            <person name="Woyke T."/>
            <person name="Bristow J."/>
            <person name="Eisen J.A."/>
            <person name="Markowitz V."/>
            <person name="Hugenholtz P."/>
            <person name="Kyrpides N.C."/>
            <person name="Klenk H.P."/>
        </authorList>
    </citation>
    <scope>NUCLEOTIDE SEQUENCE [LARGE SCALE GENOMIC DNA]</scope>
    <source>
        <strain evidence="7">DSM 12680 / TGB-C1</strain>
    </source>
</reference>
<dbReference type="EC" id="2.3.1.51" evidence="4"/>
<organism evidence="6 7">
    <name type="scientific">Syntrophothermus lipocalidus (strain DSM 12680 / TGB-C1)</name>
    <dbReference type="NCBI Taxonomy" id="643648"/>
    <lineage>
        <taxon>Bacteria</taxon>
        <taxon>Bacillati</taxon>
        <taxon>Bacillota</taxon>
        <taxon>Clostridia</taxon>
        <taxon>Eubacteriales</taxon>
        <taxon>Syntrophomonadaceae</taxon>
        <taxon>Syntrophothermus</taxon>
    </lineage>
</organism>
<comment type="domain">
    <text evidence="4">The HXXXXD motif is essential for acyltransferase activity and may constitute the binding site for the phosphate moiety of the glycerol-3-phosphate.</text>
</comment>
<evidence type="ECO:0000256" key="4">
    <source>
        <dbReference type="RuleBase" id="RU361267"/>
    </source>
</evidence>
<keyword evidence="4" id="KW-0594">Phospholipid biosynthesis</keyword>
<proteinExistence type="inferred from homology"/>
<keyword evidence="7" id="KW-1185">Reference proteome</keyword>
<keyword evidence="4" id="KW-0443">Lipid metabolism</keyword>
<comment type="catalytic activity">
    <reaction evidence="4">
        <text>a 1-acyl-sn-glycero-3-phosphate + an acyl-CoA = a 1,2-diacyl-sn-glycero-3-phosphate + CoA</text>
        <dbReference type="Rhea" id="RHEA:19709"/>
        <dbReference type="ChEBI" id="CHEBI:57287"/>
        <dbReference type="ChEBI" id="CHEBI:57970"/>
        <dbReference type="ChEBI" id="CHEBI:58342"/>
        <dbReference type="ChEBI" id="CHEBI:58608"/>
        <dbReference type="EC" id="2.3.1.51"/>
    </reaction>
</comment>
<sequence>MLYRFLRWLSRCLFFLCRWRVEGIENVPASGPVIIAANHVSNWDPVAVGAALTRTVHFMAKEEMFENQVLAKFFTAIHAFPVKRGAPDRKAIRRALELLGEGQVVGMFPEGTRSKTGELRKPQPGVAMIALKARAQIVPVACIGTRGLVPCGWRRPFIIRIGKPVEYGEYYGSRLSTQVIEDVSQDIMKRIQELLN</sequence>
<keyword evidence="3 4" id="KW-0012">Acyltransferase</keyword>
<reference evidence="7" key="1">
    <citation type="journal article" date="2010" name="Stand. Genomic Sci.">
        <title>Complete genome sequence of Syntrophothermus lipocalidus type strain (TGB-C1T).</title>
        <authorList>
            <consortium name="US DOE Joint Genome Institute (JGI-PGF)"/>
            <person name="Djao O."/>
            <person name="Zhang X."/>
            <person name="Lucas S."/>
            <person name="Lapidus A."/>
            <person name="Glavina Del Rio T."/>
            <person name="Nolan M."/>
            <person name="Tice H."/>
            <person name="Cheng J."/>
            <person name="Han C."/>
            <person name="Tapia R."/>
            <person name="Goodwin L."/>
            <person name="Pitluck S."/>
            <person name="Liolios K."/>
            <person name="Ivanova N."/>
            <person name="Mavromatis K."/>
            <person name="Mikhailova N."/>
            <person name="Ovchinnikova G."/>
            <person name="Pati A."/>
            <person name="Brambilla E."/>
            <person name="Chen A."/>
            <person name="Palaniappan K."/>
            <person name="Land M."/>
            <person name="Hauser L."/>
            <person name="Chang Y."/>
            <person name="Jeffries C."/>
            <person name="Rohde M."/>
            <person name="Sikorski J."/>
            <person name="Spring S."/>
            <person name="Goker M."/>
            <person name="Detter J."/>
            <person name="Woyke T."/>
            <person name="Bristow J."/>
            <person name="Eisen J."/>
            <person name="Markowitz V."/>
            <person name="Hugenholtz P."/>
            <person name="Kyrpides N."/>
            <person name="Klenk H."/>
        </authorList>
    </citation>
    <scope>NUCLEOTIDE SEQUENCE [LARGE SCALE GENOMIC DNA]</scope>
    <source>
        <strain evidence="7">DSM 12680 / TGB-C1</strain>
    </source>
</reference>
<evidence type="ECO:0000256" key="3">
    <source>
        <dbReference type="ARBA" id="ARBA00023315"/>
    </source>
</evidence>
<dbReference type="HOGENOM" id="CLU_027938_4_5_9"/>
<dbReference type="InterPro" id="IPR002123">
    <property type="entry name" value="Plipid/glycerol_acylTrfase"/>
</dbReference>
<dbReference type="GO" id="GO:0016020">
    <property type="term" value="C:membrane"/>
    <property type="evidence" value="ECO:0007669"/>
    <property type="project" value="InterPro"/>
</dbReference>
<dbReference type="NCBIfam" id="TIGR00530">
    <property type="entry name" value="AGP_acyltrn"/>
    <property type="match status" value="1"/>
</dbReference>
<keyword evidence="2 4" id="KW-0808">Transferase</keyword>